<dbReference type="PANTHER" id="PTHR37984">
    <property type="entry name" value="PROTEIN CBG26694"/>
    <property type="match status" value="1"/>
</dbReference>
<evidence type="ECO:0000313" key="4">
    <source>
        <dbReference type="Proteomes" id="UP000235392"/>
    </source>
</evidence>
<feature type="domain" description="Integrase catalytic" evidence="2">
    <location>
        <begin position="1"/>
        <end position="161"/>
    </location>
</feature>
<dbReference type="Pfam" id="PF24626">
    <property type="entry name" value="SH3_Tf2-1"/>
    <property type="match status" value="1"/>
</dbReference>
<keyword evidence="1" id="KW-0694">RNA-binding</keyword>
<dbReference type="Proteomes" id="UP000235392">
    <property type="component" value="Unassembled WGS sequence"/>
</dbReference>
<evidence type="ECO:0000313" key="3">
    <source>
        <dbReference type="EMBL" id="PLW26563.1"/>
    </source>
</evidence>
<dbReference type="GO" id="GO:0003723">
    <property type="term" value="F:RNA binding"/>
    <property type="evidence" value="ECO:0007669"/>
    <property type="project" value="UniProtKB-KW"/>
</dbReference>
<dbReference type="SUPFAM" id="SSF53098">
    <property type="entry name" value="Ribonuclease H-like"/>
    <property type="match status" value="1"/>
</dbReference>
<dbReference type="InterPro" id="IPR056924">
    <property type="entry name" value="SH3_Tf2-1"/>
</dbReference>
<gene>
    <name evidence="3" type="ORF">PCASD_24410</name>
</gene>
<sequence length="462" mass="52340">MDFVTALPPGGKDSYNAVLVVVDRSSKRAQFLPCYKDSTALDTAMLFWTSIINDVGFPKVIISDRDPKFTSEFWQNLFDLLGTKLAFSTVYHPQTDGLAERMIQTLEDMIRRYCAFGLQFKDGEGYTHDWVLLLPALEYAYNSSIHTTTGKTPFELEKGWIPHMPHDLLLSKVVTLHPLAERFQEIMLSAEQRASQCIEEAVAYNKECWDRSHKDHDIKVGDRVLVSMVNFQNLGGNKKLKDAFVGPFFVKALHRRNAVEVVLTEGFDMKHPTFPVSLLKKYHLGESDTQQPVTVTPPVPMEKEERGCPTKILEKKLTRVQGWDCRLYLTRFKNKLPDDNKWLPSSEILEADKLLRRFRASKRNPEARLSPLHPPTSPLAYPFNHLSPLRPVPSPLPAPFRRGPTWTTGKPLVLFLPPLPARVSDPIGAYPYQPLPVKRCGLLQCHTALPSSPPSGAVLFRA</sequence>
<evidence type="ECO:0000259" key="2">
    <source>
        <dbReference type="PROSITE" id="PS50994"/>
    </source>
</evidence>
<dbReference type="EMBL" id="PGCI01000455">
    <property type="protein sequence ID" value="PLW26563.1"/>
    <property type="molecule type" value="Genomic_DNA"/>
</dbReference>
<name>A0A2N5TM42_9BASI</name>
<dbReference type="InterPro" id="IPR001584">
    <property type="entry name" value="Integrase_cat-core"/>
</dbReference>
<dbReference type="AlphaFoldDB" id="A0A2N5TM42"/>
<dbReference type="PROSITE" id="PS50994">
    <property type="entry name" value="INTEGRASE"/>
    <property type="match status" value="1"/>
</dbReference>
<accession>A0A2N5TM42</accession>
<organism evidence="3 4">
    <name type="scientific">Puccinia coronata f. sp. avenae</name>
    <dbReference type="NCBI Taxonomy" id="200324"/>
    <lineage>
        <taxon>Eukaryota</taxon>
        <taxon>Fungi</taxon>
        <taxon>Dikarya</taxon>
        <taxon>Basidiomycota</taxon>
        <taxon>Pucciniomycotina</taxon>
        <taxon>Pucciniomycetes</taxon>
        <taxon>Pucciniales</taxon>
        <taxon>Pucciniaceae</taxon>
        <taxon>Puccinia</taxon>
    </lineage>
</organism>
<dbReference type="InterPro" id="IPR050951">
    <property type="entry name" value="Retrovirus_Pol_polyprotein"/>
</dbReference>
<dbReference type="InterPro" id="IPR036397">
    <property type="entry name" value="RNaseH_sf"/>
</dbReference>
<reference evidence="3 4" key="1">
    <citation type="submission" date="2017-11" db="EMBL/GenBank/DDBJ databases">
        <title>De novo assembly and phasing of dikaryotic genomes from two isolates of Puccinia coronata f. sp. avenae, the causal agent of oat crown rust.</title>
        <authorList>
            <person name="Miller M.E."/>
            <person name="Zhang Y."/>
            <person name="Omidvar V."/>
            <person name="Sperschneider J."/>
            <person name="Schwessinger B."/>
            <person name="Raley C."/>
            <person name="Palmer J.M."/>
            <person name="Garnica D."/>
            <person name="Upadhyaya N."/>
            <person name="Rathjen J."/>
            <person name="Taylor J.M."/>
            <person name="Park R.F."/>
            <person name="Dodds P.N."/>
            <person name="Hirsch C.D."/>
            <person name="Kianian S.F."/>
            <person name="Figueroa M."/>
        </authorList>
    </citation>
    <scope>NUCLEOTIDE SEQUENCE [LARGE SCALE GENOMIC DNA]</scope>
    <source>
        <strain evidence="3">12SD80</strain>
    </source>
</reference>
<dbReference type="GO" id="GO:0005634">
    <property type="term" value="C:nucleus"/>
    <property type="evidence" value="ECO:0007669"/>
    <property type="project" value="UniProtKB-ARBA"/>
</dbReference>
<protein>
    <recommendedName>
        <fullName evidence="2">Integrase catalytic domain-containing protein</fullName>
    </recommendedName>
</protein>
<proteinExistence type="predicted"/>
<dbReference type="SUPFAM" id="SSF54160">
    <property type="entry name" value="Chromo domain-like"/>
    <property type="match status" value="1"/>
</dbReference>
<evidence type="ECO:0000256" key="1">
    <source>
        <dbReference type="ARBA" id="ARBA00022884"/>
    </source>
</evidence>
<dbReference type="PANTHER" id="PTHR37984:SF5">
    <property type="entry name" value="PROTEIN NYNRIN-LIKE"/>
    <property type="match status" value="1"/>
</dbReference>
<dbReference type="GO" id="GO:0015074">
    <property type="term" value="P:DNA integration"/>
    <property type="evidence" value="ECO:0007669"/>
    <property type="project" value="InterPro"/>
</dbReference>
<comment type="caution">
    <text evidence="3">The sequence shown here is derived from an EMBL/GenBank/DDBJ whole genome shotgun (WGS) entry which is preliminary data.</text>
</comment>
<dbReference type="InterPro" id="IPR016197">
    <property type="entry name" value="Chromo-like_dom_sf"/>
</dbReference>
<dbReference type="Gene3D" id="3.30.420.10">
    <property type="entry name" value="Ribonuclease H-like superfamily/Ribonuclease H"/>
    <property type="match status" value="1"/>
</dbReference>
<dbReference type="InterPro" id="IPR012337">
    <property type="entry name" value="RNaseH-like_sf"/>
</dbReference>